<gene>
    <name evidence="3" type="ORF">GCM10017772_10610</name>
</gene>
<protein>
    <recommendedName>
        <fullName evidence="2">DUF5808 domain-containing protein</fullName>
    </recommendedName>
</protein>
<name>A0A919FKQ7_9MICO</name>
<dbReference type="Proteomes" id="UP000627369">
    <property type="component" value="Unassembled WGS sequence"/>
</dbReference>
<dbReference type="AlphaFoldDB" id="A0A919FKQ7"/>
<sequence length="129" mass="14094">MDGEGQAPRTPEATVGSTKSVTNGDEGTVKHRRGRLKKVIRLVSLALTAAAVFKELRTPEDERTWHGKVVSVVPYDFRFPTMARVRERMWNPEADHVLGPRVFGVGWTVNAGKVVALVRGRMAGGKTGA</sequence>
<accession>A0A919FKQ7</accession>
<dbReference type="InterPro" id="IPR043831">
    <property type="entry name" value="DUF5808"/>
</dbReference>
<keyword evidence="4" id="KW-1185">Reference proteome</keyword>
<evidence type="ECO:0000313" key="3">
    <source>
        <dbReference type="EMBL" id="GHH67976.1"/>
    </source>
</evidence>
<comment type="caution">
    <text evidence="3">The sequence shown here is derived from an EMBL/GenBank/DDBJ whole genome shotgun (WGS) entry which is preliminary data.</text>
</comment>
<organism evidence="3 4">
    <name type="scientific">Promicromonospora soli</name>
    <dbReference type="NCBI Taxonomy" id="2035533"/>
    <lineage>
        <taxon>Bacteria</taxon>
        <taxon>Bacillati</taxon>
        <taxon>Actinomycetota</taxon>
        <taxon>Actinomycetes</taxon>
        <taxon>Micrococcales</taxon>
        <taxon>Promicromonosporaceae</taxon>
        <taxon>Promicromonospora</taxon>
    </lineage>
</organism>
<feature type="compositionally biased region" description="Polar residues" evidence="1">
    <location>
        <begin position="15"/>
        <end position="25"/>
    </location>
</feature>
<dbReference type="Pfam" id="PF19124">
    <property type="entry name" value="DUF5808"/>
    <property type="match status" value="1"/>
</dbReference>
<feature type="domain" description="DUF5808" evidence="2">
    <location>
        <begin position="92"/>
        <end position="116"/>
    </location>
</feature>
<dbReference type="EMBL" id="BNAS01000001">
    <property type="protein sequence ID" value="GHH67976.1"/>
    <property type="molecule type" value="Genomic_DNA"/>
</dbReference>
<evidence type="ECO:0000256" key="1">
    <source>
        <dbReference type="SAM" id="MobiDB-lite"/>
    </source>
</evidence>
<proteinExistence type="predicted"/>
<reference evidence="3" key="2">
    <citation type="submission" date="2020-09" db="EMBL/GenBank/DDBJ databases">
        <authorList>
            <person name="Sun Q."/>
            <person name="Zhou Y."/>
        </authorList>
    </citation>
    <scope>NUCLEOTIDE SEQUENCE</scope>
    <source>
        <strain evidence="3">CGMCC 4.7398</strain>
    </source>
</reference>
<evidence type="ECO:0000259" key="2">
    <source>
        <dbReference type="Pfam" id="PF19124"/>
    </source>
</evidence>
<reference evidence="3" key="1">
    <citation type="journal article" date="2014" name="Int. J. Syst. Evol. Microbiol.">
        <title>Complete genome sequence of Corynebacterium casei LMG S-19264T (=DSM 44701T), isolated from a smear-ripened cheese.</title>
        <authorList>
            <consortium name="US DOE Joint Genome Institute (JGI-PGF)"/>
            <person name="Walter F."/>
            <person name="Albersmeier A."/>
            <person name="Kalinowski J."/>
            <person name="Ruckert C."/>
        </authorList>
    </citation>
    <scope>NUCLEOTIDE SEQUENCE</scope>
    <source>
        <strain evidence="3">CGMCC 4.7398</strain>
    </source>
</reference>
<evidence type="ECO:0000313" key="4">
    <source>
        <dbReference type="Proteomes" id="UP000627369"/>
    </source>
</evidence>
<feature type="region of interest" description="Disordered" evidence="1">
    <location>
        <begin position="1"/>
        <end position="32"/>
    </location>
</feature>